<gene>
    <name evidence="1" type="ORF">CBRE1094_LOCUS41858</name>
</gene>
<proteinExistence type="predicted"/>
<name>A0A7S2JBN4_9EUKA</name>
<organism evidence="1">
    <name type="scientific">Haptolina brevifila</name>
    <dbReference type="NCBI Taxonomy" id="156173"/>
    <lineage>
        <taxon>Eukaryota</taxon>
        <taxon>Haptista</taxon>
        <taxon>Haptophyta</taxon>
        <taxon>Prymnesiophyceae</taxon>
        <taxon>Prymnesiales</taxon>
        <taxon>Prymnesiaceae</taxon>
        <taxon>Haptolina</taxon>
    </lineage>
</organism>
<reference evidence="1" key="1">
    <citation type="submission" date="2021-01" db="EMBL/GenBank/DDBJ databases">
        <authorList>
            <person name="Corre E."/>
            <person name="Pelletier E."/>
            <person name="Niang G."/>
            <person name="Scheremetjew M."/>
            <person name="Finn R."/>
            <person name="Kale V."/>
            <person name="Holt S."/>
            <person name="Cochrane G."/>
            <person name="Meng A."/>
            <person name="Brown T."/>
            <person name="Cohen L."/>
        </authorList>
    </citation>
    <scope>NUCLEOTIDE SEQUENCE</scope>
    <source>
        <strain evidence="1">UTEX LB 985</strain>
    </source>
</reference>
<sequence>MEPLVQQRAAAQRCTHSQLAALTAFQSDFMAKLLQSSALHRRGNGAFIHGCHSHCPGNLGRFTIGDTTLTKAWLAWWRSPVGNHIEDHAQLNHPHAATSMNEHVHVGCLTNWSDLSERRGGGQRCRPRCGPLYGWPDERAKIRARQRQVERALLGRISPELKQQ</sequence>
<accession>A0A7S2JBN4</accession>
<protein>
    <submittedName>
        <fullName evidence="1">Uncharacterized protein</fullName>
    </submittedName>
</protein>
<evidence type="ECO:0000313" key="1">
    <source>
        <dbReference type="EMBL" id="CAD9541991.1"/>
    </source>
</evidence>
<dbReference type="AlphaFoldDB" id="A0A7S2JBN4"/>
<dbReference type="EMBL" id="HBGU01076768">
    <property type="protein sequence ID" value="CAD9541991.1"/>
    <property type="molecule type" value="Transcribed_RNA"/>
</dbReference>